<feature type="domain" description="Reverse transcriptase zinc-binding" evidence="2">
    <location>
        <begin position="147"/>
        <end position="214"/>
    </location>
</feature>
<dbReference type="CDD" id="cd06222">
    <property type="entry name" value="RNase_H_like"/>
    <property type="match status" value="1"/>
</dbReference>
<accession>A0A3P6C9S5</accession>
<gene>
    <name evidence="4" type="ORF">BRAA04T16803Z</name>
    <name evidence="3" type="ORF">BRAPAZ1V2_A04P12530.2</name>
</gene>
<dbReference type="PANTHER" id="PTHR47074">
    <property type="entry name" value="BNAC02G40300D PROTEIN"/>
    <property type="match status" value="1"/>
</dbReference>
<evidence type="ECO:0000259" key="1">
    <source>
        <dbReference type="Pfam" id="PF13456"/>
    </source>
</evidence>
<sequence>LQSSLGSRPSYAWRSILHGRELLSKGLIRDIGNGRSSNVWHVNWIIDPIPRTPNYRQDSVIDLTLTISDLLLPNSSAWDAALVRRTFTDHDAEIILRLKPNRMQEDGYKWGFTKDGIYTSRSGYRFVDSLPEEDGSISTSLPPLEKYLWKSLWKIRAPPKIKHFLWKALSGALAVMERLRSRGIQVDSACKVCNGGIESICHLLFSCPMAKDTWERSSIKLPVAGLYHLLEMSRKSPKDSDTMFFPWILWHLWKARNGLAFEKIHYSSVSVLSKARAEAAVWFELNTAQTEEVQHSGNGTASIVAWSKPPLGYLKCNIGVSWLNAQTNCGVAWILRDNKGKPILHSRRSFTNVETKREAELMAIHWAVSDMTNTRQQRILFESNCALAKETFLNPSGFYQHQHIMYETSARLRHLQDWSFHHCVQERNIVAQEVVQSVTNDHRYHSYIAAGGPSWLQHSIAREARM</sequence>
<feature type="non-terminal residue" evidence="4">
    <location>
        <position position="1"/>
    </location>
</feature>
<dbReference type="InterPro" id="IPR052929">
    <property type="entry name" value="RNase_H-like_EbsB-rel"/>
</dbReference>
<proteinExistence type="predicted"/>
<dbReference type="EMBL" id="LR031576">
    <property type="protein sequence ID" value="VDD12116.1"/>
    <property type="molecule type" value="Genomic_DNA"/>
</dbReference>
<reference evidence="4" key="1">
    <citation type="submission" date="2018-11" db="EMBL/GenBank/DDBJ databases">
        <authorList>
            <consortium name="Genoscope - CEA"/>
            <person name="William W."/>
        </authorList>
    </citation>
    <scope>NUCLEOTIDE SEQUENCE</scope>
</reference>
<dbReference type="InterPro" id="IPR026960">
    <property type="entry name" value="RVT-Znf"/>
</dbReference>
<organism evidence="4">
    <name type="scientific">Brassica campestris</name>
    <name type="common">Field mustard</name>
    <dbReference type="NCBI Taxonomy" id="3711"/>
    <lineage>
        <taxon>Eukaryota</taxon>
        <taxon>Viridiplantae</taxon>
        <taxon>Streptophyta</taxon>
        <taxon>Embryophyta</taxon>
        <taxon>Tracheophyta</taxon>
        <taxon>Spermatophyta</taxon>
        <taxon>Magnoliopsida</taxon>
        <taxon>eudicotyledons</taxon>
        <taxon>Gunneridae</taxon>
        <taxon>Pentapetalae</taxon>
        <taxon>rosids</taxon>
        <taxon>malvids</taxon>
        <taxon>Brassicales</taxon>
        <taxon>Brassicaceae</taxon>
        <taxon>Brassiceae</taxon>
        <taxon>Brassica</taxon>
    </lineage>
</organism>
<dbReference type="Pfam" id="PF13966">
    <property type="entry name" value="zf-RVT"/>
    <property type="match status" value="1"/>
</dbReference>
<dbReference type="Proteomes" id="UP000694005">
    <property type="component" value="Chromosome A04"/>
</dbReference>
<protein>
    <recommendedName>
        <fullName evidence="5">Reverse transcriptase zinc-binding domain-containing protein</fullName>
    </recommendedName>
</protein>
<dbReference type="AlphaFoldDB" id="A0A3P6C9S5"/>
<dbReference type="EMBL" id="LS974620">
    <property type="protein sequence ID" value="CAG7906352.1"/>
    <property type="molecule type" value="Genomic_DNA"/>
</dbReference>
<dbReference type="PANTHER" id="PTHR47074:SF11">
    <property type="entry name" value="REVERSE TRANSCRIPTASE-LIKE PROTEIN"/>
    <property type="match status" value="1"/>
</dbReference>
<dbReference type="GO" id="GO:0003676">
    <property type="term" value="F:nucleic acid binding"/>
    <property type="evidence" value="ECO:0007669"/>
    <property type="project" value="InterPro"/>
</dbReference>
<evidence type="ECO:0008006" key="5">
    <source>
        <dbReference type="Google" id="ProtNLM"/>
    </source>
</evidence>
<dbReference type="Pfam" id="PF13456">
    <property type="entry name" value="RVT_3"/>
    <property type="match status" value="1"/>
</dbReference>
<dbReference type="Gene3D" id="3.30.420.10">
    <property type="entry name" value="Ribonuclease H-like superfamily/Ribonuclease H"/>
    <property type="match status" value="1"/>
</dbReference>
<dbReference type="InterPro" id="IPR036397">
    <property type="entry name" value="RNaseH_sf"/>
</dbReference>
<dbReference type="GO" id="GO:0004523">
    <property type="term" value="F:RNA-DNA hybrid ribonuclease activity"/>
    <property type="evidence" value="ECO:0007669"/>
    <property type="project" value="InterPro"/>
</dbReference>
<evidence type="ECO:0000313" key="4">
    <source>
        <dbReference type="EMBL" id="VDD12116.1"/>
    </source>
</evidence>
<evidence type="ECO:0000313" key="3">
    <source>
        <dbReference type="EMBL" id="CAG7906352.1"/>
    </source>
</evidence>
<dbReference type="InterPro" id="IPR044730">
    <property type="entry name" value="RNase_H-like_dom_plant"/>
</dbReference>
<evidence type="ECO:0000259" key="2">
    <source>
        <dbReference type="Pfam" id="PF13966"/>
    </source>
</evidence>
<feature type="domain" description="RNase H type-1" evidence="1">
    <location>
        <begin position="320"/>
        <end position="437"/>
    </location>
</feature>
<dbReference type="InterPro" id="IPR002156">
    <property type="entry name" value="RNaseH_domain"/>
</dbReference>
<name>A0A3P6C9S5_BRACM</name>